<evidence type="ECO:0000313" key="2">
    <source>
        <dbReference type="EMBL" id="VED14348.1"/>
    </source>
</evidence>
<dbReference type="AlphaFoldDB" id="A0A447XFJ7"/>
<dbReference type="SUPFAM" id="SSF103473">
    <property type="entry name" value="MFS general substrate transporter"/>
    <property type="match status" value="1"/>
</dbReference>
<gene>
    <name evidence="2" type="ORF">NCTC9044_05269</name>
</gene>
<organism evidence="2 3">
    <name type="scientific">Escherichia coli</name>
    <dbReference type="NCBI Taxonomy" id="562"/>
    <lineage>
        <taxon>Bacteria</taxon>
        <taxon>Pseudomonadati</taxon>
        <taxon>Pseudomonadota</taxon>
        <taxon>Gammaproteobacteria</taxon>
        <taxon>Enterobacterales</taxon>
        <taxon>Enterobacteriaceae</taxon>
        <taxon>Escherichia</taxon>
    </lineage>
</organism>
<protein>
    <submittedName>
        <fullName evidence="2">Major facilitator superfamily protein</fullName>
    </submittedName>
</protein>
<dbReference type="EMBL" id="LR134238">
    <property type="protein sequence ID" value="VED14348.1"/>
    <property type="molecule type" value="Genomic_DNA"/>
</dbReference>
<evidence type="ECO:0000313" key="3">
    <source>
        <dbReference type="Proteomes" id="UP000271797"/>
    </source>
</evidence>
<proteinExistence type="predicted"/>
<dbReference type="Proteomes" id="UP000271797">
    <property type="component" value="Chromosome"/>
</dbReference>
<reference evidence="2 3" key="1">
    <citation type="submission" date="2018-12" db="EMBL/GenBank/DDBJ databases">
        <authorList>
            <consortium name="Pathogen Informatics"/>
        </authorList>
    </citation>
    <scope>NUCLEOTIDE SEQUENCE [LARGE SCALE GENOMIC DNA]</scope>
    <source>
        <strain evidence="2 3">NCTC9044</strain>
    </source>
</reference>
<keyword evidence="1" id="KW-1133">Transmembrane helix</keyword>
<keyword evidence="1" id="KW-0472">Membrane</keyword>
<name>A0A447XFJ7_ECOLX</name>
<evidence type="ECO:0000256" key="1">
    <source>
        <dbReference type="SAM" id="Phobius"/>
    </source>
</evidence>
<dbReference type="InterPro" id="IPR036259">
    <property type="entry name" value="MFS_trans_sf"/>
</dbReference>
<accession>A0A447XFJ7</accession>
<sequence length="92" mass="10557">MNLSYDALPAPFLPRRCYYHRTRRYAAVYDHLLESPVRLSVDLIGYAMTIALTIGVVFSLGFGILADKFDKKRICYWQLPPSPAVLLPFFSE</sequence>
<feature type="transmembrane region" description="Helical" evidence="1">
    <location>
        <begin position="43"/>
        <end position="66"/>
    </location>
</feature>
<keyword evidence="1" id="KW-0812">Transmembrane</keyword>